<dbReference type="Proteomes" id="UP001445076">
    <property type="component" value="Unassembled WGS sequence"/>
</dbReference>
<dbReference type="InterPro" id="IPR052095">
    <property type="entry name" value="UNC-13_domain"/>
</dbReference>
<name>A0AAW0X288_CHEQU</name>
<keyword evidence="1" id="KW-0268">Exocytosis</keyword>
<comment type="caution">
    <text evidence="2">The sequence shown here is derived from an EMBL/GenBank/DDBJ whole genome shotgun (WGS) entry which is preliminary data.</text>
</comment>
<reference evidence="2 3" key="1">
    <citation type="journal article" date="2024" name="BMC Genomics">
        <title>Genome assembly of redclaw crayfish (Cherax quadricarinatus) provides insights into its immune adaptation and hypoxia tolerance.</title>
        <authorList>
            <person name="Liu Z."/>
            <person name="Zheng J."/>
            <person name="Li H."/>
            <person name="Fang K."/>
            <person name="Wang S."/>
            <person name="He J."/>
            <person name="Zhou D."/>
            <person name="Weng S."/>
            <person name="Chi M."/>
            <person name="Gu Z."/>
            <person name="He J."/>
            <person name="Li F."/>
            <person name="Wang M."/>
        </authorList>
    </citation>
    <scope>NUCLEOTIDE SEQUENCE [LARGE SCALE GENOMIC DNA]</scope>
    <source>
        <strain evidence="2">ZL_2023a</strain>
    </source>
</reference>
<accession>A0AAW0X288</accession>
<sequence length="286" mass="32083">QGSRREELRRLRSVLADTHTFLTNQDGVGLQLPAEVNKEYESLQEELKILGATSPELVSQFYHERYQEQLKEGPSASRTLVLNAAFTETGLRVHVVQGPGEQAGGVLVKIRVEPQEWFPLADPCKTHLAKGDPAVFNEIFRFPSVLQDHLGGEQGGVLTLQLRTPRLLGSSVVHCEAVFPLSELPRIPEASVLSIQHLRVPLTRPWKLTSYKPLEALKSRALDKIAVDFLKVLSERWEPRDSSIQIQDSQKLRATFARASSVRNSMKGGRKMLTYKYVAENKLSLP</sequence>
<dbReference type="AlphaFoldDB" id="A0AAW0X288"/>
<dbReference type="PANTHER" id="PTHR45999">
    <property type="entry name" value="UNC-13-4A, ISOFORM B"/>
    <property type="match status" value="1"/>
</dbReference>
<protein>
    <submittedName>
        <fullName evidence="2">Uncharacterized protein</fullName>
    </submittedName>
</protein>
<dbReference type="PANTHER" id="PTHR45999:SF4">
    <property type="entry name" value="UNC-13-4A, ISOFORM B"/>
    <property type="match status" value="1"/>
</dbReference>
<dbReference type="GO" id="GO:0006887">
    <property type="term" value="P:exocytosis"/>
    <property type="evidence" value="ECO:0007669"/>
    <property type="project" value="UniProtKB-KW"/>
</dbReference>
<keyword evidence="3" id="KW-1185">Reference proteome</keyword>
<evidence type="ECO:0000256" key="1">
    <source>
        <dbReference type="ARBA" id="ARBA00022483"/>
    </source>
</evidence>
<proteinExistence type="predicted"/>
<evidence type="ECO:0000313" key="3">
    <source>
        <dbReference type="Proteomes" id="UP001445076"/>
    </source>
</evidence>
<gene>
    <name evidence="2" type="ORF">OTU49_004343</name>
</gene>
<organism evidence="2 3">
    <name type="scientific">Cherax quadricarinatus</name>
    <name type="common">Australian red claw crayfish</name>
    <dbReference type="NCBI Taxonomy" id="27406"/>
    <lineage>
        <taxon>Eukaryota</taxon>
        <taxon>Metazoa</taxon>
        <taxon>Ecdysozoa</taxon>
        <taxon>Arthropoda</taxon>
        <taxon>Crustacea</taxon>
        <taxon>Multicrustacea</taxon>
        <taxon>Malacostraca</taxon>
        <taxon>Eumalacostraca</taxon>
        <taxon>Eucarida</taxon>
        <taxon>Decapoda</taxon>
        <taxon>Pleocyemata</taxon>
        <taxon>Astacidea</taxon>
        <taxon>Parastacoidea</taxon>
        <taxon>Parastacidae</taxon>
        <taxon>Cherax</taxon>
    </lineage>
</organism>
<evidence type="ECO:0000313" key="2">
    <source>
        <dbReference type="EMBL" id="KAK8738007.1"/>
    </source>
</evidence>
<feature type="non-terminal residue" evidence="2">
    <location>
        <position position="1"/>
    </location>
</feature>
<dbReference type="EMBL" id="JARKIK010000041">
    <property type="protein sequence ID" value="KAK8738007.1"/>
    <property type="molecule type" value="Genomic_DNA"/>
</dbReference>
<dbReference type="GO" id="GO:0099503">
    <property type="term" value="C:secretory vesicle"/>
    <property type="evidence" value="ECO:0007669"/>
    <property type="project" value="TreeGrafter"/>
</dbReference>